<sequence>MSNLNHQIQSLHQPIDKALFRALSLLLGFMHVGLLMWEPSLYSEAIGGFNAFIAPLMILAMCSSMIFGIGFKPRFWLWQLLFSPYLSLSVLGYLTIAYFV</sequence>
<accession>A0A7Z2T7F3</accession>
<keyword evidence="1" id="KW-0812">Transmembrane</keyword>
<gene>
    <name evidence="2" type="primary">ybgE</name>
    <name evidence="2" type="ORF">GT360_18925</name>
</gene>
<protein>
    <submittedName>
        <fullName evidence="2">Cyd operon protein YbgE</fullName>
    </submittedName>
</protein>
<keyword evidence="1" id="KW-0472">Membrane</keyword>
<keyword evidence="3" id="KW-1185">Reference proteome</keyword>
<feature type="transmembrane region" description="Helical" evidence="1">
    <location>
        <begin position="49"/>
        <end position="69"/>
    </location>
</feature>
<organism evidence="2 3">
    <name type="scientific">Vibrio astriarenae</name>
    <dbReference type="NCBI Taxonomy" id="1481923"/>
    <lineage>
        <taxon>Bacteria</taxon>
        <taxon>Pseudomonadati</taxon>
        <taxon>Pseudomonadota</taxon>
        <taxon>Gammaproteobacteria</taxon>
        <taxon>Vibrionales</taxon>
        <taxon>Vibrionaceae</taxon>
        <taxon>Vibrio</taxon>
    </lineage>
</organism>
<proteinExistence type="predicted"/>
<dbReference type="InterPro" id="IPR011846">
    <property type="entry name" value="Cyd_oper_YbgE"/>
</dbReference>
<dbReference type="Pfam" id="PF09600">
    <property type="entry name" value="Cyd_oper_YbgE"/>
    <property type="match status" value="1"/>
</dbReference>
<reference evidence="2 3" key="1">
    <citation type="submission" date="2020-01" db="EMBL/GenBank/DDBJ databases">
        <title>Whole genome and functional gene identification of agarase of Vibrio HN897.</title>
        <authorList>
            <person name="Liu Y."/>
            <person name="Zhao Z."/>
        </authorList>
    </citation>
    <scope>NUCLEOTIDE SEQUENCE [LARGE SCALE GENOMIC DNA]</scope>
    <source>
        <strain evidence="2 3">HN897</strain>
    </source>
</reference>
<evidence type="ECO:0000256" key="1">
    <source>
        <dbReference type="SAM" id="Phobius"/>
    </source>
</evidence>
<dbReference type="AlphaFoldDB" id="A0A7Z2T7F3"/>
<dbReference type="KEGG" id="vas:GT360_18925"/>
<dbReference type="Proteomes" id="UP000464262">
    <property type="component" value="Chromosome 2"/>
</dbReference>
<evidence type="ECO:0000313" key="2">
    <source>
        <dbReference type="EMBL" id="QIA65602.1"/>
    </source>
</evidence>
<evidence type="ECO:0000313" key="3">
    <source>
        <dbReference type="Proteomes" id="UP000464262"/>
    </source>
</evidence>
<feature type="transmembrane region" description="Helical" evidence="1">
    <location>
        <begin position="76"/>
        <end position="99"/>
    </location>
</feature>
<dbReference type="NCBIfam" id="TIGR02112">
    <property type="entry name" value="cyd_oper_ybgE"/>
    <property type="match status" value="1"/>
</dbReference>
<name>A0A7Z2T7F3_9VIBR</name>
<dbReference type="EMBL" id="CP047476">
    <property type="protein sequence ID" value="QIA65602.1"/>
    <property type="molecule type" value="Genomic_DNA"/>
</dbReference>
<dbReference type="RefSeq" id="WP_164650502.1">
    <property type="nucleotide sequence ID" value="NZ_CP047476.1"/>
</dbReference>
<keyword evidence="1" id="KW-1133">Transmembrane helix</keyword>
<feature type="transmembrane region" description="Helical" evidence="1">
    <location>
        <begin position="18"/>
        <end position="37"/>
    </location>
</feature>